<keyword evidence="1" id="KW-0548">Nucleotidyltransferase</keyword>
<organism evidence="1 2">
    <name type="scientific">Elysia marginata</name>
    <dbReference type="NCBI Taxonomy" id="1093978"/>
    <lineage>
        <taxon>Eukaryota</taxon>
        <taxon>Metazoa</taxon>
        <taxon>Spiralia</taxon>
        <taxon>Lophotrochozoa</taxon>
        <taxon>Mollusca</taxon>
        <taxon>Gastropoda</taxon>
        <taxon>Heterobranchia</taxon>
        <taxon>Euthyneura</taxon>
        <taxon>Panpulmonata</taxon>
        <taxon>Sacoglossa</taxon>
        <taxon>Placobranchoidea</taxon>
        <taxon>Plakobranchidae</taxon>
        <taxon>Elysia</taxon>
    </lineage>
</organism>
<accession>A0AAV4F971</accession>
<comment type="caution">
    <text evidence="1">The sequence shown here is derived from an EMBL/GenBank/DDBJ whole genome shotgun (WGS) entry which is preliminary data.</text>
</comment>
<keyword evidence="1" id="KW-0808">Transferase</keyword>
<name>A0AAV4F971_9GAST</name>
<evidence type="ECO:0000313" key="2">
    <source>
        <dbReference type="Proteomes" id="UP000762676"/>
    </source>
</evidence>
<keyword evidence="2" id="KW-1185">Reference proteome</keyword>
<dbReference type="Gene3D" id="3.60.10.10">
    <property type="entry name" value="Endonuclease/exonuclease/phosphatase"/>
    <property type="match status" value="1"/>
</dbReference>
<gene>
    <name evidence="1" type="ORF">ElyMa_003747400</name>
</gene>
<dbReference type="Proteomes" id="UP000762676">
    <property type="component" value="Unassembled WGS sequence"/>
</dbReference>
<dbReference type="InterPro" id="IPR036691">
    <property type="entry name" value="Endo/exonu/phosph_ase_sf"/>
</dbReference>
<dbReference type="AlphaFoldDB" id="A0AAV4F971"/>
<dbReference type="EMBL" id="BMAT01007682">
    <property type="protein sequence ID" value="GFR68991.1"/>
    <property type="molecule type" value="Genomic_DNA"/>
</dbReference>
<protein>
    <submittedName>
        <fullName evidence="1">Reverse transcriptase</fullName>
    </submittedName>
</protein>
<keyword evidence="1" id="KW-0695">RNA-directed DNA polymerase</keyword>
<reference evidence="1 2" key="1">
    <citation type="journal article" date="2021" name="Elife">
        <title>Chloroplast acquisition without the gene transfer in kleptoplastic sea slugs, Plakobranchus ocellatus.</title>
        <authorList>
            <person name="Maeda T."/>
            <person name="Takahashi S."/>
            <person name="Yoshida T."/>
            <person name="Shimamura S."/>
            <person name="Takaki Y."/>
            <person name="Nagai Y."/>
            <person name="Toyoda A."/>
            <person name="Suzuki Y."/>
            <person name="Arimoto A."/>
            <person name="Ishii H."/>
            <person name="Satoh N."/>
            <person name="Nishiyama T."/>
            <person name="Hasebe M."/>
            <person name="Maruyama T."/>
            <person name="Minagawa J."/>
            <person name="Obokata J."/>
            <person name="Shigenobu S."/>
        </authorList>
    </citation>
    <scope>NUCLEOTIDE SEQUENCE [LARGE SCALE GENOMIC DNA]</scope>
</reference>
<dbReference type="GO" id="GO:0003964">
    <property type="term" value="F:RNA-directed DNA polymerase activity"/>
    <property type="evidence" value="ECO:0007669"/>
    <property type="project" value="UniProtKB-KW"/>
</dbReference>
<proteinExistence type="predicted"/>
<evidence type="ECO:0000313" key="1">
    <source>
        <dbReference type="EMBL" id="GFR68991.1"/>
    </source>
</evidence>
<sequence length="196" mass="23186">MRHPDAIREITLRPDIVIHSPSTQQFIMVELTVPYENRMEQAHAPTTDHDEEEIEQFYDDSSEIIKRNKACEDKLLVVGDFNAKVGKDPEQRWNNIKTTIKETAKETVGKKKHEAKKHCMTTEILDIMEEKRKKKDLKTHEQYCTEKRSTIYKESTGKQRRIIMMENTVKYKSWTFVTATKIIFKNLRIEKAERKS</sequence>